<comment type="subcellular location">
    <subcellularLocation>
        <location evidence="1">Membrane</location>
    </subcellularLocation>
</comment>
<evidence type="ECO:0000256" key="3">
    <source>
        <dbReference type="ARBA" id="ARBA00022989"/>
    </source>
</evidence>
<organism evidence="6 7">
    <name type="scientific">Colletotrichum chlorophyti</name>
    <dbReference type="NCBI Taxonomy" id="708187"/>
    <lineage>
        <taxon>Eukaryota</taxon>
        <taxon>Fungi</taxon>
        <taxon>Dikarya</taxon>
        <taxon>Ascomycota</taxon>
        <taxon>Pezizomycotina</taxon>
        <taxon>Sordariomycetes</taxon>
        <taxon>Hypocreomycetidae</taxon>
        <taxon>Glomerellales</taxon>
        <taxon>Glomerellaceae</taxon>
        <taxon>Colletotrichum</taxon>
    </lineage>
</organism>
<dbReference type="Pfam" id="PF04116">
    <property type="entry name" value="FA_hydroxylase"/>
    <property type="match status" value="1"/>
</dbReference>
<keyword evidence="6" id="KW-0503">Monooxygenase</keyword>
<name>A0A1Q8RX60_9PEZI</name>
<dbReference type="GO" id="GO:0008610">
    <property type="term" value="P:lipid biosynthetic process"/>
    <property type="evidence" value="ECO:0007669"/>
    <property type="project" value="InterPro"/>
</dbReference>
<dbReference type="GO" id="GO:0016020">
    <property type="term" value="C:membrane"/>
    <property type="evidence" value="ECO:0007669"/>
    <property type="project" value="UniProtKB-SubCell"/>
</dbReference>
<dbReference type="Proteomes" id="UP000186583">
    <property type="component" value="Unassembled WGS sequence"/>
</dbReference>
<evidence type="ECO:0000313" key="7">
    <source>
        <dbReference type="Proteomes" id="UP000186583"/>
    </source>
</evidence>
<keyword evidence="2" id="KW-0812">Transmembrane</keyword>
<sequence>MGSLLGHNSYMSLPLPANATAPGLSYASLTAYAGDQFPHLSMAERVWWAHYAYWQSGIIATGLLTFWSHEIVYFGRCLPWIVADALPSLFLRYKIQDAKQPSAAQQWECTKFILLIHFLVEMPLIVLFHPLCQLVGLNIQVPFPTWGAMAAQLVSFFILEDAYHYWIHRFLHWGPMYRKVHRIHHTYAAPFGLAAEYASPWETLLLGLGTIGSPLVIGWFTGNVHLLTVITWVTLRQFQAIDAHSGYDFPWSLRHWMPFWGGADWHDAHHKYFIGNYSSSFRYWDILMGTVAGPEAGAKRRELKRQKQSQKQ</sequence>
<evidence type="ECO:0000256" key="4">
    <source>
        <dbReference type="ARBA" id="ARBA00023136"/>
    </source>
</evidence>
<keyword evidence="6" id="KW-0560">Oxidoreductase</keyword>
<keyword evidence="3" id="KW-1133">Transmembrane helix</keyword>
<evidence type="ECO:0000313" key="6">
    <source>
        <dbReference type="EMBL" id="OLN89941.1"/>
    </source>
</evidence>
<proteinExistence type="predicted"/>
<dbReference type="PANTHER" id="PTHR11863">
    <property type="entry name" value="STEROL DESATURASE"/>
    <property type="match status" value="1"/>
</dbReference>
<gene>
    <name evidence="6" type="ORF">CCHL11_10125</name>
</gene>
<dbReference type="InterPro" id="IPR050307">
    <property type="entry name" value="Sterol_Desaturase_Related"/>
</dbReference>
<dbReference type="GO" id="GO:0005506">
    <property type="term" value="F:iron ion binding"/>
    <property type="evidence" value="ECO:0007669"/>
    <property type="project" value="InterPro"/>
</dbReference>
<dbReference type="AlphaFoldDB" id="A0A1Q8RX60"/>
<feature type="domain" description="Fatty acid hydroxylase" evidence="5">
    <location>
        <begin position="154"/>
        <end position="290"/>
    </location>
</feature>
<reference evidence="6 7" key="1">
    <citation type="submission" date="2016-11" db="EMBL/GenBank/DDBJ databases">
        <title>Draft Genome Assembly of Colletotrichum chlorophyti a pathogen of herbaceous plants.</title>
        <authorList>
            <person name="Gan P."/>
            <person name="Narusaka M."/>
            <person name="Tsushima A."/>
            <person name="Narusaka Y."/>
            <person name="Takano Y."/>
            <person name="Shirasu K."/>
        </authorList>
    </citation>
    <scope>NUCLEOTIDE SEQUENCE [LARGE SCALE GENOMIC DNA]</scope>
    <source>
        <strain evidence="6 7">NTL11</strain>
    </source>
</reference>
<keyword evidence="4" id="KW-0472">Membrane</keyword>
<dbReference type="GO" id="GO:0004497">
    <property type="term" value="F:monooxygenase activity"/>
    <property type="evidence" value="ECO:0007669"/>
    <property type="project" value="UniProtKB-KW"/>
</dbReference>
<accession>A0A1Q8RX60</accession>
<keyword evidence="7" id="KW-1185">Reference proteome</keyword>
<dbReference type="STRING" id="708187.A0A1Q8RX60"/>
<evidence type="ECO:0000256" key="1">
    <source>
        <dbReference type="ARBA" id="ARBA00004370"/>
    </source>
</evidence>
<comment type="caution">
    <text evidence="6">The sequence shown here is derived from an EMBL/GenBank/DDBJ whole genome shotgun (WGS) entry which is preliminary data.</text>
</comment>
<evidence type="ECO:0000259" key="5">
    <source>
        <dbReference type="Pfam" id="PF04116"/>
    </source>
</evidence>
<protein>
    <submittedName>
        <fullName evidence="6">Methylsterol monooxygenase 3</fullName>
    </submittedName>
</protein>
<dbReference type="EMBL" id="MPGH01000069">
    <property type="protein sequence ID" value="OLN89941.1"/>
    <property type="molecule type" value="Genomic_DNA"/>
</dbReference>
<evidence type="ECO:0000256" key="2">
    <source>
        <dbReference type="ARBA" id="ARBA00022692"/>
    </source>
</evidence>
<dbReference type="OrthoDB" id="1658724at2759"/>
<dbReference type="InterPro" id="IPR006694">
    <property type="entry name" value="Fatty_acid_hydroxylase"/>
</dbReference>